<dbReference type="InterPro" id="IPR020561">
    <property type="entry name" value="PRibGlycinamid_synth_ATP-grasp"/>
</dbReference>
<reference evidence="13" key="1">
    <citation type="submission" date="2018-05" db="EMBL/GenBank/DDBJ databases">
        <authorList>
            <person name="Lanie J.A."/>
            <person name="Ng W.-L."/>
            <person name="Kazmierczak K.M."/>
            <person name="Andrzejewski T.M."/>
            <person name="Davidsen T.M."/>
            <person name="Wayne K.J."/>
            <person name="Tettelin H."/>
            <person name="Glass J.I."/>
            <person name="Rusch D."/>
            <person name="Podicherti R."/>
            <person name="Tsui H.-C.T."/>
            <person name="Winkler M.E."/>
        </authorList>
    </citation>
    <scope>NUCLEOTIDE SEQUENCE</scope>
</reference>
<dbReference type="Gene3D" id="3.30.470.20">
    <property type="entry name" value="ATP-grasp fold, B domain"/>
    <property type="match status" value="1"/>
</dbReference>
<dbReference type="SUPFAM" id="SSF52440">
    <property type="entry name" value="PreATP-grasp domain"/>
    <property type="match status" value="1"/>
</dbReference>
<evidence type="ECO:0000256" key="4">
    <source>
        <dbReference type="ARBA" id="ARBA00022723"/>
    </source>
</evidence>
<dbReference type="Gene3D" id="3.40.50.20">
    <property type="match status" value="1"/>
</dbReference>
<dbReference type="AlphaFoldDB" id="A0A381P6W3"/>
<evidence type="ECO:0000256" key="5">
    <source>
        <dbReference type="ARBA" id="ARBA00022741"/>
    </source>
</evidence>
<evidence type="ECO:0000256" key="11">
    <source>
        <dbReference type="ARBA" id="ARBA00042864"/>
    </source>
</evidence>
<dbReference type="HAMAP" id="MF_00138">
    <property type="entry name" value="GARS"/>
    <property type="match status" value="1"/>
</dbReference>
<organism evidence="13">
    <name type="scientific">marine metagenome</name>
    <dbReference type="NCBI Taxonomy" id="408172"/>
    <lineage>
        <taxon>unclassified sequences</taxon>
        <taxon>metagenomes</taxon>
        <taxon>ecological metagenomes</taxon>
    </lineage>
</organism>
<keyword evidence="8" id="KW-0464">Manganese</keyword>
<dbReference type="SMART" id="SM01209">
    <property type="entry name" value="GARS_A"/>
    <property type="match status" value="1"/>
</dbReference>
<evidence type="ECO:0000313" key="13">
    <source>
        <dbReference type="EMBL" id="SUZ62676.1"/>
    </source>
</evidence>
<evidence type="ECO:0000256" key="3">
    <source>
        <dbReference type="ARBA" id="ARBA00022598"/>
    </source>
</evidence>
<dbReference type="InterPro" id="IPR016185">
    <property type="entry name" value="PreATP-grasp_dom_sf"/>
</dbReference>
<evidence type="ECO:0000256" key="10">
    <source>
        <dbReference type="ARBA" id="ARBA00042242"/>
    </source>
</evidence>
<evidence type="ECO:0000256" key="7">
    <source>
        <dbReference type="ARBA" id="ARBA00022840"/>
    </source>
</evidence>
<dbReference type="EC" id="6.3.4.13" evidence="2"/>
<dbReference type="InterPro" id="IPR037123">
    <property type="entry name" value="PRibGlycinamide_synth_C_sf"/>
</dbReference>
<protein>
    <recommendedName>
        <fullName evidence="2">phosphoribosylamine--glycine ligase</fullName>
        <ecNumber evidence="2">6.3.4.13</ecNumber>
    </recommendedName>
    <alternativeName>
        <fullName evidence="10">Glycinamide ribonucleotide synthetase</fullName>
    </alternativeName>
    <alternativeName>
        <fullName evidence="11">Phosphoribosylglycinamide synthetase</fullName>
    </alternativeName>
</protein>
<dbReference type="Pfam" id="PF02843">
    <property type="entry name" value="GARS_C"/>
    <property type="match status" value="1"/>
</dbReference>
<dbReference type="InterPro" id="IPR013815">
    <property type="entry name" value="ATP_grasp_subdomain_1"/>
</dbReference>
<dbReference type="Gene3D" id="3.90.600.10">
    <property type="entry name" value="Phosphoribosylglycinamide synthetase, C-terminal domain"/>
    <property type="match status" value="1"/>
</dbReference>
<accession>A0A381P6W3</accession>
<dbReference type="FunFam" id="3.30.1490.20:FF:000006">
    <property type="entry name" value="phosphoribosylamine--glycine ligase, chloroplastic-like"/>
    <property type="match status" value="1"/>
</dbReference>
<evidence type="ECO:0000256" key="9">
    <source>
        <dbReference type="ARBA" id="ARBA00038345"/>
    </source>
</evidence>
<evidence type="ECO:0000259" key="12">
    <source>
        <dbReference type="PROSITE" id="PS50975"/>
    </source>
</evidence>
<dbReference type="SUPFAM" id="SSF51246">
    <property type="entry name" value="Rudiment single hybrid motif"/>
    <property type="match status" value="1"/>
</dbReference>
<keyword evidence="3" id="KW-0436">Ligase</keyword>
<gene>
    <name evidence="13" type="ORF">METZ01_LOCUS15530</name>
</gene>
<evidence type="ECO:0000256" key="6">
    <source>
        <dbReference type="ARBA" id="ARBA00022755"/>
    </source>
</evidence>
<keyword evidence="7" id="KW-0067">ATP-binding</keyword>
<dbReference type="NCBIfam" id="TIGR00877">
    <property type="entry name" value="purD"/>
    <property type="match status" value="1"/>
</dbReference>
<sequence>MDILVIGGGGREHAIVWKLNNRGHNIFCAPGNPGIADIAECVSLQVNQMKELADFAQSNKIDLTVVGPEDPLTNGIVDQFEKRSLLIFGPNQESAHLEGSKAYAKKVMERFNVPTAAYMEFDDFEEALSYVEEQGFPIVIKADGLAAGKGVTVAETIEEAETALQAAMLQKIFGESGTKVVIEECLLGEEMTVLAFVDGKTVLPMVPSQDHKPVFDGDRGPNTGGMGAYSPVPHLEKWIPEIEKNIIRPVAEGLAAEGTPYRGILYTGLMLTENGPKVIEFNVRFGDPEAQVILPLLENDLAEVLLAVAEKRLHEIDLSWKPGASVCVIAAAPGYPGPPIKGLPISLPKNFTAEKQIFHAGTALQNEQLVTNGGRVFGITSQGTNIAEARQRAYSLMEGVSFKGKHFRRDIASKALN</sequence>
<dbReference type="GO" id="GO:0046872">
    <property type="term" value="F:metal ion binding"/>
    <property type="evidence" value="ECO:0007669"/>
    <property type="project" value="UniProtKB-KW"/>
</dbReference>
<evidence type="ECO:0000256" key="8">
    <source>
        <dbReference type="ARBA" id="ARBA00023211"/>
    </source>
</evidence>
<dbReference type="SUPFAM" id="SSF56059">
    <property type="entry name" value="Glutathione synthetase ATP-binding domain-like"/>
    <property type="match status" value="1"/>
</dbReference>
<dbReference type="EMBL" id="UINC01000886">
    <property type="protein sequence ID" value="SUZ62676.1"/>
    <property type="molecule type" value="Genomic_DNA"/>
</dbReference>
<name>A0A381P6W3_9ZZZZ</name>
<dbReference type="PROSITE" id="PS50975">
    <property type="entry name" value="ATP_GRASP"/>
    <property type="match status" value="1"/>
</dbReference>
<dbReference type="FunFam" id="3.30.470.20:FF:000018">
    <property type="entry name" value="Trifunctional purine biosynthetic protein adenosine-3"/>
    <property type="match status" value="1"/>
</dbReference>
<dbReference type="PANTHER" id="PTHR43472">
    <property type="entry name" value="PHOSPHORIBOSYLAMINE--GLYCINE LIGASE"/>
    <property type="match status" value="1"/>
</dbReference>
<dbReference type="Gene3D" id="3.30.1490.20">
    <property type="entry name" value="ATP-grasp fold, A domain"/>
    <property type="match status" value="1"/>
</dbReference>
<feature type="domain" description="ATP-grasp" evidence="12">
    <location>
        <begin position="105"/>
        <end position="310"/>
    </location>
</feature>
<dbReference type="InterPro" id="IPR011054">
    <property type="entry name" value="Rudment_hybrid_motif"/>
</dbReference>
<keyword evidence="6" id="KW-0658">Purine biosynthesis</keyword>
<keyword evidence="4" id="KW-0479">Metal-binding</keyword>
<dbReference type="GO" id="GO:0005524">
    <property type="term" value="F:ATP binding"/>
    <property type="evidence" value="ECO:0007669"/>
    <property type="project" value="UniProtKB-KW"/>
</dbReference>
<dbReference type="GO" id="GO:0006189">
    <property type="term" value="P:'de novo' IMP biosynthetic process"/>
    <property type="evidence" value="ECO:0007669"/>
    <property type="project" value="UniProtKB-UniPathway"/>
</dbReference>
<dbReference type="InterPro" id="IPR011761">
    <property type="entry name" value="ATP-grasp"/>
</dbReference>
<keyword evidence="5" id="KW-0547">Nucleotide-binding</keyword>
<dbReference type="InterPro" id="IPR000115">
    <property type="entry name" value="PRibGlycinamide_synth"/>
</dbReference>
<dbReference type="PANTHER" id="PTHR43472:SF1">
    <property type="entry name" value="PHOSPHORIBOSYLAMINE--GLYCINE LIGASE, CHLOROPLASTIC"/>
    <property type="match status" value="1"/>
</dbReference>
<dbReference type="GO" id="GO:0009113">
    <property type="term" value="P:purine nucleobase biosynthetic process"/>
    <property type="evidence" value="ECO:0007669"/>
    <property type="project" value="InterPro"/>
</dbReference>
<dbReference type="Pfam" id="PF01071">
    <property type="entry name" value="GARS_A"/>
    <property type="match status" value="1"/>
</dbReference>
<dbReference type="UniPathway" id="UPA00074">
    <property type="reaction ID" value="UER00125"/>
</dbReference>
<evidence type="ECO:0000256" key="2">
    <source>
        <dbReference type="ARBA" id="ARBA00013255"/>
    </source>
</evidence>
<dbReference type="PROSITE" id="PS00184">
    <property type="entry name" value="GARS"/>
    <property type="match status" value="1"/>
</dbReference>
<comment type="pathway">
    <text evidence="1">Purine metabolism; IMP biosynthesis via de novo pathway; N(1)-(5-phospho-D-ribosyl)glycinamide from 5-phospho-alpha-D-ribose 1-diphosphate: step 2/2.</text>
</comment>
<dbReference type="InterPro" id="IPR020559">
    <property type="entry name" value="PRibGlycinamide_synth_CS"/>
</dbReference>
<dbReference type="InterPro" id="IPR020560">
    <property type="entry name" value="PRibGlycinamide_synth_C-dom"/>
</dbReference>
<dbReference type="SMART" id="SM01210">
    <property type="entry name" value="GARS_C"/>
    <property type="match status" value="1"/>
</dbReference>
<evidence type="ECO:0000256" key="1">
    <source>
        <dbReference type="ARBA" id="ARBA00005174"/>
    </source>
</evidence>
<proteinExistence type="inferred from homology"/>
<dbReference type="InterPro" id="IPR020562">
    <property type="entry name" value="PRibGlycinamide_synth_N"/>
</dbReference>
<dbReference type="GO" id="GO:0004637">
    <property type="term" value="F:phosphoribosylamine-glycine ligase activity"/>
    <property type="evidence" value="ECO:0007669"/>
    <property type="project" value="UniProtKB-EC"/>
</dbReference>
<dbReference type="Pfam" id="PF02844">
    <property type="entry name" value="GARS_N"/>
    <property type="match status" value="1"/>
</dbReference>
<comment type="similarity">
    <text evidence="9">Belongs to the GARS family.</text>
</comment>